<evidence type="ECO:0000313" key="2">
    <source>
        <dbReference type="EMBL" id="ENN79926.1"/>
    </source>
</evidence>
<name>N6UH14_DENPD</name>
<sequence>MSMYFFRLHNLRRAQEEDKRKKQQQQQQQQQQRQLQRSRRGTIVHRYPITTPLTLAPSRLFERPPLTPSDSLDEVALQIPRCSYVRAYGEEPWRSGVAVVEEATLGVILQWRVAPSGVNMRRSVAALRFPLVLT</sequence>
<evidence type="ECO:0000256" key="1">
    <source>
        <dbReference type="SAM" id="MobiDB-lite"/>
    </source>
</evidence>
<organism evidence="2">
    <name type="scientific">Dendroctonus ponderosae</name>
    <name type="common">Mountain pine beetle</name>
    <dbReference type="NCBI Taxonomy" id="77166"/>
    <lineage>
        <taxon>Eukaryota</taxon>
        <taxon>Metazoa</taxon>
        <taxon>Ecdysozoa</taxon>
        <taxon>Arthropoda</taxon>
        <taxon>Hexapoda</taxon>
        <taxon>Insecta</taxon>
        <taxon>Pterygota</taxon>
        <taxon>Neoptera</taxon>
        <taxon>Endopterygota</taxon>
        <taxon>Coleoptera</taxon>
        <taxon>Polyphaga</taxon>
        <taxon>Cucujiformia</taxon>
        <taxon>Curculionidae</taxon>
        <taxon>Scolytinae</taxon>
        <taxon>Dendroctonus</taxon>
    </lineage>
</organism>
<protein>
    <submittedName>
        <fullName evidence="2">Uncharacterized protein</fullName>
    </submittedName>
</protein>
<feature type="region of interest" description="Disordered" evidence="1">
    <location>
        <begin position="15"/>
        <end position="41"/>
    </location>
</feature>
<dbReference type="AlphaFoldDB" id="N6UH14"/>
<proteinExistence type="predicted"/>
<gene>
    <name evidence="2" type="ORF">YQE_03745</name>
</gene>
<feature type="compositionally biased region" description="Low complexity" evidence="1">
    <location>
        <begin position="24"/>
        <end position="35"/>
    </location>
</feature>
<accession>N6UH14</accession>
<feature type="non-terminal residue" evidence="2">
    <location>
        <position position="1"/>
    </location>
</feature>
<dbReference type="HOGENOM" id="CLU_1898367_0_0_1"/>
<reference evidence="2" key="1">
    <citation type="journal article" date="2013" name="Genome Biol.">
        <title>Draft genome of the mountain pine beetle, Dendroctonus ponderosae Hopkins, a major forest pest.</title>
        <authorList>
            <person name="Keeling C.I."/>
            <person name="Yuen M.M."/>
            <person name="Liao N.Y."/>
            <person name="Docking T.R."/>
            <person name="Chan S.K."/>
            <person name="Taylor G.A."/>
            <person name="Palmquist D.L."/>
            <person name="Jackman S.D."/>
            <person name="Nguyen A."/>
            <person name="Li M."/>
            <person name="Henderson H."/>
            <person name="Janes J.K."/>
            <person name="Zhao Y."/>
            <person name="Pandoh P."/>
            <person name="Moore R."/>
            <person name="Sperling F.A."/>
            <person name="Huber D.P."/>
            <person name="Birol I."/>
            <person name="Jones S.J."/>
            <person name="Bohlmann J."/>
        </authorList>
    </citation>
    <scope>NUCLEOTIDE SEQUENCE</scope>
</reference>
<dbReference type="EMBL" id="KB740635">
    <property type="protein sequence ID" value="ENN79926.1"/>
    <property type="molecule type" value="Genomic_DNA"/>
</dbReference>